<evidence type="ECO:0000256" key="4">
    <source>
        <dbReference type="ARBA" id="ARBA00023143"/>
    </source>
</evidence>
<keyword evidence="7" id="KW-0282">Flagellum</keyword>
<comment type="caution">
    <text evidence="7">The sequence shown here is derived from an EMBL/GenBank/DDBJ whole genome shotgun (WGS) entry which is preliminary data.</text>
</comment>
<dbReference type="RefSeq" id="WP_140046371.1">
    <property type="nucleotide sequence ID" value="NZ_BAAAEV010000001.1"/>
</dbReference>
<dbReference type="InterPro" id="IPR046358">
    <property type="entry name" value="Flagellin_C"/>
</dbReference>
<dbReference type="InterPro" id="IPR001492">
    <property type="entry name" value="Flagellin"/>
</dbReference>
<dbReference type="InterPro" id="IPR001029">
    <property type="entry name" value="Flagellin_N"/>
</dbReference>
<evidence type="ECO:0000256" key="2">
    <source>
        <dbReference type="ARBA" id="ARBA00004613"/>
    </source>
</evidence>
<dbReference type="SUPFAM" id="SSF64518">
    <property type="entry name" value="Phase 1 flagellin"/>
    <property type="match status" value="1"/>
</dbReference>
<gene>
    <name evidence="7" type="ORF">FHT01_001544</name>
</gene>
<comment type="subcellular location">
    <subcellularLocation>
        <location evidence="1">Bacterial flagellum</location>
    </subcellularLocation>
    <subcellularLocation>
        <location evidence="2">Secreted</location>
    </subcellularLocation>
</comment>
<keyword evidence="8" id="KW-1185">Reference proteome</keyword>
<evidence type="ECO:0000259" key="5">
    <source>
        <dbReference type="Pfam" id="PF00669"/>
    </source>
</evidence>
<protein>
    <submittedName>
        <fullName evidence="7">Flagellar hook-associated protein 3 FlgL</fullName>
    </submittedName>
</protein>
<dbReference type="Proteomes" id="UP000788153">
    <property type="component" value="Unassembled WGS sequence"/>
</dbReference>
<evidence type="ECO:0000259" key="6">
    <source>
        <dbReference type="Pfam" id="PF00700"/>
    </source>
</evidence>
<keyword evidence="7" id="KW-0966">Cell projection</keyword>
<dbReference type="PANTHER" id="PTHR42792:SF1">
    <property type="entry name" value="FLAGELLAR HOOK-ASSOCIATED PROTEIN 3"/>
    <property type="match status" value="1"/>
</dbReference>
<dbReference type="NCBIfam" id="TIGR02550">
    <property type="entry name" value="flagell_flgL"/>
    <property type="match status" value="1"/>
</dbReference>
<comment type="similarity">
    <text evidence="3">Belongs to the bacterial flagellin family.</text>
</comment>
<dbReference type="PANTHER" id="PTHR42792">
    <property type="entry name" value="FLAGELLIN"/>
    <property type="match status" value="1"/>
</dbReference>
<keyword evidence="7" id="KW-0969">Cilium</keyword>
<dbReference type="Pfam" id="PF00669">
    <property type="entry name" value="Flagellin_N"/>
    <property type="match status" value="1"/>
</dbReference>
<reference evidence="7 8" key="1">
    <citation type="submission" date="2020-03" db="EMBL/GenBank/DDBJ databases">
        <title>Genomic Encyclopedia of Type Strains, Phase IV (KMG-IV): sequencing the most valuable type-strain genomes for metagenomic binning, comparative biology and taxonomic classification.</title>
        <authorList>
            <person name="Goeker M."/>
        </authorList>
    </citation>
    <scope>NUCLEOTIDE SEQUENCE [LARGE SCALE GENOMIC DNA]</scope>
    <source>
        <strain evidence="7 8">DSM 22753</strain>
    </source>
</reference>
<proteinExistence type="inferred from homology"/>
<evidence type="ECO:0000313" key="7">
    <source>
        <dbReference type="EMBL" id="NIJ24002.1"/>
    </source>
</evidence>
<evidence type="ECO:0000313" key="8">
    <source>
        <dbReference type="Proteomes" id="UP000788153"/>
    </source>
</evidence>
<accession>A0ABX0U5E3</accession>
<feature type="domain" description="Flagellin N-terminal" evidence="5">
    <location>
        <begin position="16"/>
        <end position="139"/>
    </location>
</feature>
<dbReference type="Gene3D" id="1.20.1330.10">
    <property type="entry name" value="f41 fragment of flagellin, N-terminal domain"/>
    <property type="match status" value="1"/>
</dbReference>
<dbReference type="EMBL" id="JAASQP010000001">
    <property type="protein sequence ID" value="NIJ24002.1"/>
    <property type="molecule type" value="Genomic_DNA"/>
</dbReference>
<organism evidence="7 8">
    <name type="scientific">Sphingomonas japonica</name>
    <dbReference type="NCBI Taxonomy" id="511662"/>
    <lineage>
        <taxon>Bacteria</taxon>
        <taxon>Pseudomonadati</taxon>
        <taxon>Pseudomonadota</taxon>
        <taxon>Alphaproteobacteria</taxon>
        <taxon>Sphingomonadales</taxon>
        <taxon>Sphingomonadaceae</taxon>
        <taxon>Sphingomonas</taxon>
    </lineage>
</organism>
<evidence type="ECO:0000256" key="3">
    <source>
        <dbReference type="ARBA" id="ARBA00005709"/>
    </source>
</evidence>
<evidence type="ECO:0000256" key="1">
    <source>
        <dbReference type="ARBA" id="ARBA00004365"/>
    </source>
</evidence>
<sequence>MRVTTGSFFDRTSGQMARLNQAAEKINDQIATGKKITVASDDPASFQRLAWIKRAGADNAAFAANITLAQGVLAQADSTLATMEEQLQRAKELTIQANSGILSDFDRTSIAVSIDSIVEDLLALSNAKDARGQPLFAGASGDTAFARQADGSIAYVGADDAGDVPIGEGVSVQVTENGGRVFGGTDGGADMFAVLQALSAALQAGGDISGAAGDALEGLDSAIDQTVIARSSVGARAYRLDFEADHLTDLGIDYEALRSSIEDTDLSVAITELQKTLTVLQATQASFTKLTGLSLFDYLR</sequence>
<keyword evidence="4" id="KW-0975">Bacterial flagellum</keyword>
<feature type="domain" description="Flagellin C-terminal" evidence="6">
    <location>
        <begin position="217"/>
        <end position="299"/>
    </location>
</feature>
<name>A0ABX0U5E3_9SPHN</name>
<dbReference type="Pfam" id="PF00700">
    <property type="entry name" value="Flagellin_C"/>
    <property type="match status" value="1"/>
</dbReference>
<dbReference type="InterPro" id="IPR013384">
    <property type="entry name" value="Flagell_FlgL"/>
</dbReference>